<evidence type="ECO:0000256" key="1">
    <source>
        <dbReference type="ARBA" id="ARBA00022676"/>
    </source>
</evidence>
<organism evidence="4 5">
    <name type="scientific">Prorocentrum cordatum</name>
    <dbReference type="NCBI Taxonomy" id="2364126"/>
    <lineage>
        <taxon>Eukaryota</taxon>
        <taxon>Sar</taxon>
        <taxon>Alveolata</taxon>
        <taxon>Dinophyceae</taxon>
        <taxon>Prorocentrales</taxon>
        <taxon>Prorocentraceae</taxon>
        <taxon>Prorocentrum</taxon>
    </lineage>
</organism>
<reference evidence="4" key="1">
    <citation type="submission" date="2023-10" db="EMBL/GenBank/DDBJ databases">
        <authorList>
            <person name="Chen Y."/>
            <person name="Shah S."/>
            <person name="Dougan E. K."/>
            <person name="Thang M."/>
            <person name="Chan C."/>
        </authorList>
    </citation>
    <scope>NUCLEOTIDE SEQUENCE [LARGE SCALE GENOMIC DNA]</scope>
</reference>
<name>A0ABN9TSV6_9DINO</name>
<dbReference type="EMBL" id="CAUYUJ010015047">
    <property type="protein sequence ID" value="CAK0849244.1"/>
    <property type="molecule type" value="Genomic_DNA"/>
</dbReference>
<comment type="caution">
    <text evidence="4">The sequence shown here is derived from an EMBL/GenBank/DDBJ whole genome shotgun (WGS) entry which is preliminary data.</text>
</comment>
<evidence type="ECO:0000256" key="2">
    <source>
        <dbReference type="ARBA" id="ARBA00022679"/>
    </source>
</evidence>
<dbReference type="PANTHER" id="PTHR31306">
    <property type="entry name" value="ALPHA-1,6-MANNOSYLTRANSFERASE MNN11-RELATED"/>
    <property type="match status" value="1"/>
</dbReference>
<dbReference type="InterPro" id="IPR008630">
    <property type="entry name" value="Glyco_trans_34"/>
</dbReference>
<gene>
    <name evidence="4" type="ORF">PCOR1329_LOCUS41987</name>
</gene>
<keyword evidence="5" id="KW-1185">Reference proteome</keyword>
<dbReference type="PANTHER" id="PTHR31306:SF4">
    <property type="entry name" value="ALPHA-1,2-GALACTOSYLTRANSFERASE"/>
    <property type="match status" value="1"/>
</dbReference>
<proteinExistence type="predicted"/>
<feature type="region of interest" description="Disordered" evidence="3">
    <location>
        <begin position="160"/>
        <end position="181"/>
    </location>
</feature>
<dbReference type="Pfam" id="PF05637">
    <property type="entry name" value="Glyco_transf_34"/>
    <property type="match status" value="1"/>
</dbReference>
<protein>
    <submittedName>
        <fullName evidence="4">Uncharacterized protein</fullName>
    </submittedName>
</protein>
<evidence type="ECO:0000313" key="5">
    <source>
        <dbReference type="Proteomes" id="UP001189429"/>
    </source>
</evidence>
<accession>A0ABN9TSV6</accession>
<evidence type="ECO:0000256" key="3">
    <source>
        <dbReference type="SAM" id="MobiDB-lite"/>
    </source>
</evidence>
<evidence type="ECO:0000313" key="4">
    <source>
        <dbReference type="EMBL" id="CAK0849244.1"/>
    </source>
</evidence>
<sequence length="203" mass="21652">MPCSQGGEASAAGDPPGAAAMAATDALEPGGAGPGVDLLITEEGWGLSSANWLVRRSAWSIGFLERAFRLCHEEMPLFGDQDAMIHLLLNEGALASAGGDALHPRAAVIPQREINAYDALNAFYMEADAYEEGDLLVTFPGCKEASACNPLFRLAAERAERRAHGEPEPPPEEQQSWAHTRLFGPPQAAAEVYELARQAQRVA</sequence>
<keyword evidence="1" id="KW-0328">Glycosyltransferase</keyword>
<keyword evidence="2" id="KW-0808">Transferase</keyword>
<dbReference type="Proteomes" id="UP001189429">
    <property type="component" value="Unassembled WGS sequence"/>
</dbReference>